<dbReference type="AlphaFoldDB" id="A0A221W3H3"/>
<evidence type="ECO:0000313" key="1">
    <source>
        <dbReference type="EMBL" id="ASO20420.1"/>
    </source>
</evidence>
<organism evidence="1 2">
    <name type="scientific">Actinoalloteichus hoggarensis</name>
    <dbReference type="NCBI Taxonomy" id="1470176"/>
    <lineage>
        <taxon>Bacteria</taxon>
        <taxon>Bacillati</taxon>
        <taxon>Actinomycetota</taxon>
        <taxon>Actinomycetes</taxon>
        <taxon>Pseudonocardiales</taxon>
        <taxon>Pseudonocardiaceae</taxon>
        <taxon>Actinoalloteichus</taxon>
    </lineage>
</organism>
<dbReference type="EMBL" id="CP022521">
    <property type="protein sequence ID" value="ASO20420.1"/>
    <property type="molecule type" value="Genomic_DNA"/>
</dbReference>
<keyword evidence="2" id="KW-1185">Reference proteome</keyword>
<sequence>MPMSGCDVSTLVVLVYGDEPPPALTLVTHATPPVPDLGAVCMTGVPPPRRHHTLREIGSAPPLVGSSGGIVAIAA</sequence>
<gene>
    <name evidence="1" type="ORF">AHOG_13885</name>
</gene>
<accession>A0A221W3H3</accession>
<dbReference type="Proteomes" id="UP000204221">
    <property type="component" value="Chromosome"/>
</dbReference>
<evidence type="ECO:0000313" key="2">
    <source>
        <dbReference type="Proteomes" id="UP000204221"/>
    </source>
</evidence>
<reference evidence="1 2" key="1">
    <citation type="submission" date="2017-07" db="EMBL/GenBank/DDBJ databases">
        <title>Complete genome sequence of Actinoalloteichus hoggarensis DSM 45943, type strain of Actinoalloteichus hoggarensis.</title>
        <authorList>
            <person name="Ruckert C."/>
            <person name="Nouioui I."/>
            <person name="Willmese J."/>
            <person name="van Wezel G."/>
            <person name="Klenk H.-P."/>
            <person name="Kalinowski J."/>
            <person name="Zotchev S.B."/>
        </authorList>
    </citation>
    <scope>NUCLEOTIDE SEQUENCE [LARGE SCALE GENOMIC DNA]</scope>
    <source>
        <strain evidence="1 2">DSM 45943</strain>
    </source>
</reference>
<proteinExistence type="predicted"/>
<name>A0A221W3H3_9PSEU</name>
<protein>
    <submittedName>
        <fullName evidence="1">Uncharacterized protein</fullName>
    </submittedName>
</protein>
<dbReference type="KEGG" id="ahg:AHOG_13885"/>